<proteinExistence type="inferred from homology"/>
<feature type="region of interest" description="Disordered" evidence="4">
    <location>
        <begin position="1"/>
        <end position="103"/>
    </location>
</feature>
<feature type="compositionally biased region" description="Basic and acidic residues" evidence="4">
    <location>
        <begin position="73"/>
        <end position="95"/>
    </location>
</feature>
<name>A0AAQ3MBJ8_9PEZI</name>
<comment type="similarity">
    <text evidence="2">Belongs to the NRDE2 family.</text>
</comment>
<dbReference type="InterPro" id="IPR013633">
    <property type="entry name" value="NRDE-2"/>
</dbReference>
<dbReference type="Pfam" id="PF08424">
    <property type="entry name" value="NRDE-2"/>
    <property type="match status" value="1"/>
</dbReference>
<protein>
    <recommendedName>
        <fullName evidence="7">DUF1740-domain-containing protein</fullName>
    </recommendedName>
</protein>
<dbReference type="Proteomes" id="UP001303373">
    <property type="component" value="Chromosome 10"/>
</dbReference>
<feature type="compositionally biased region" description="Basic and acidic residues" evidence="4">
    <location>
        <begin position="24"/>
        <end position="33"/>
    </location>
</feature>
<keyword evidence="6" id="KW-1185">Reference proteome</keyword>
<sequence length="1065" mass="120487">MSDSAKSTVPRFSSFKPKQISTKSEAEKAEKPEQSQPPERPAAFERRSSNQVPHRHHNKGDPRESHRRRHRLPEHTSRRRDDDPANHNKDQRSTDAKQLATTNIESEFEESDVFIVDLRGDRKNIEYGYLHRYSIPTHHRAGYGGVIGLPAKVKIDREASDDKIVRLRYTDHNQKQRAPRLLTSKLSGLYNERLQKIVASEDAVSNESDFIPLRPALKRKRLSDILESERGVDYRSIENKAKAEDHPEDDDLSFASSSDSDGPLTARQLQIRQENAILTKRTKEDSQDSKSWIALLNHQSKVINPRSLSLAAGEKRALADIKLSIYNKALKHIPKGNAGYDELVVGMLDTGTVIWEKAKLAKTWNEVLSNNPDSLAIWTKYLDFVQTDGTEFGYESCKETYLRCLKMLHEAGTKTSETNTQAIVETYLYVLLRFTAFIRDAGYDELAIAIWQMVLEYQFFRPPDSSATELERSFQQFWDCELPRIGEEGAQGWFCSLTQSDVPEREGSQSLTDTALPDPVHPFRSFATLEFSQLNHVHLPAAPNDDNPTADPFCDVMFSDLAPILSTLLPFTPSIPLVNGFLTFMHMPLLARSENDTYDYHKWQKDQFLQSPCISTPPPRSPTVNQGALPNLQLTTYALFTTAFTSNMHNNTNLPPGTIRFLDRVIHILATAGSSSYANDSIAIAEYYLAFKLHFLPSEAPKTAKHLLKTRTSSLRLYNAYALIETARGRLEKGSEVWNAAIAMSAHLGGEEYADRILLRHNSTLSALENGRETDALSWLLGHKTEGVQKSDGFAFENSAADRLRANHSFQHGWAMSLDQQKYVYAVYYAECMALMHYLLSSSHDLENVLPLFQAWSSSLQSCKESSSSARSMSSLHSANELLHQAKARLITHHILNKRSYRPSTIRSELLSSLDLFSTNSMLVQLFTDNEARFHLHDRVRASIQSPLHDETKADVVTWSNIIMEELRRFQAGSAGATASSVRATFTKALLSSDSAQRQNEHDEAWTRTKAVFFDGIRCLPWYKPWIITGLKVFVERGSISSSELSSVFNVLGERELRVRFDHGL</sequence>
<evidence type="ECO:0000256" key="2">
    <source>
        <dbReference type="ARBA" id="ARBA00009265"/>
    </source>
</evidence>
<organism evidence="5 6">
    <name type="scientific">Acrodontium crateriforme</name>
    <dbReference type="NCBI Taxonomy" id="150365"/>
    <lineage>
        <taxon>Eukaryota</taxon>
        <taxon>Fungi</taxon>
        <taxon>Dikarya</taxon>
        <taxon>Ascomycota</taxon>
        <taxon>Pezizomycotina</taxon>
        <taxon>Dothideomycetes</taxon>
        <taxon>Dothideomycetidae</taxon>
        <taxon>Mycosphaerellales</taxon>
        <taxon>Teratosphaeriaceae</taxon>
        <taxon>Acrodontium</taxon>
    </lineage>
</organism>
<reference evidence="5 6" key="1">
    <citation type="submission" date="2023-11" db="EMBL/GenBank/DDBJ databases">
        <title>An acidophilic fungus is an integral part of prey digestion in a carnivorous sundew plant.</title>
        <authorList>
            <person name="Tsai I.J."/>
        </authorList>
    </citation>
    <scope>NUCLEOTIDE SEQUENCE [LARGE SCALE GENOMIC DNA]</scope>
    <source>
        <strain evidence="5">169a</strain>
    </source>
</reference>
<evidence type="ECO:0000313" key="6">
    <source>
        <dbReference type="Proteomes" id="UP001303373"/>
    </source>
</evidence>
<feature type="region of interest" description="Disordered" evidence="4">
    <location>
        <begin position="237"/>
        <end position="263"/>
    </location>
</feature>
<feature type="compositionally biased region" description="Polar residues" evidence="4">
    <location>
        <begin position="1"/>
        <end position="11"/>
    </location>
</feature>
<dbReference type="GO" id="GO:0071013">
    <property type="term" value="C:catalytic step 2 spliceosome"/>
    <property type="evidence" value="ECO:0007669"/>
    <property type="project" value="TreeGrafter"/>
</dbReference>
<evidence type="ECO:0000256" key="3">
    <source>
        <dbReference type="ARBA" id="ARBA00023242"/>
    </source>
</evidence>
<accession>A0AAQ3MBJ8</accession>
<dbReference type="GO" id="GO:0031048">
    <property type="term" value="P:regulatory ncRNA-mediated heterochromatin formation"/>
    <property type="evidence" value="ECO:0007669"/>
    <property type="project" value="TreeGrafter"/>
</dbReference>
<comment type="subcellular location">
    <subcellularLocation>
        <location evidence="1">Nucleus</location>
    </subcellularLocation>
</comment>
<dbReference type="PANTHER" id="PTHR13471">
    <property type="entry name" value="TETRATRICOPEPTIDE-LIKE HELICAL"/>
    <property type="match status" value="1"/>
</dbReference>
<evidence type="ECO:0008006" key="7">
    <source>
        <dbReference type="Google" id="ProtNLM"/>
    </source>
</evidence>
<dbReference type="EMBL" id="CP138589">
    <property type="protein sequence ID" value="WPH03566.1"/>
    <property type="molecule type" value="Genomic_DNA"/>
</dbReference>
<dbReference type="PANTHER" id="PTHR13471:SF0">
    <property type="entry name" value="NUCLEAR EXOSOME REGULATOR NRDE2"/>
    <property type="match status" value="1"/>
</dbReference>
<gene>
    <name evidence="5" type="ORF">R9X50_00644700</name>
</gene>
<dbReference type="GO" id="GO:1902369">
    <property type="term" value="P:negative regulation of RNA catabolic process"/>
    <property type="evidence" value="ECO:0007669"/>
    <property type="project" value="TreeGrafter"/>
</dbReference>
<evidence type="ECO:0000256" key="1">
    <source>
        <dbReference type="ARBA" id="ARBA00004123"/>
    </source>
</evidence>
<evidence type="ECO:0000256" key="4">
    <source>
        <dbReference type="SAM" id="MobiDB-lite"/>
    </source>
</evidence>
<dbReference type="AlphaFoldDB" id="A0AAQ3MBJ8"/>
<keyword evidence="3" id="KW-0539">Nucleus</keyword>
<evidence type="ECO:0000313" key="5">
    <source>
        <dbReference type="EMBL" id="WPH03566.1"/>
    </source>
</evidence>